<dbReference type="InterPro" id="IPR030387">
    <property type="entry name" value="G_Bms1/Tsr1_dom"/>
</dbReference>
<proteinExistence type="inferred from homology"/>
<evidence type="ECO:0000313" key="9">
    <source>
        <dbReference type="EMBL" id="CAF3545343.1"/>
    </source>
</evidence>
<evidence type="ECO:0000256" key="2">
    <source>
        <dbReference type="ARBA" id="ARBA00022517"/>
    </source>
</evidence>
<evidence type="ECO:0000259" key="8">
    <source>
        <dbReference type="PROSITE" id="PS51714"/>
    </source>
</evidence>
<comment type="function">
    <text evidence="4">Required during maturation of the 40S ribosomal subunit in the nucleolus.</text>
</comment>
<evidence type="ECO:0000256" key="3">
    <source>
        <dbReference type="ARBA" id="ARBA00023242"/>
    </source>
</evidence>
<dbReference type="GO" id="GO:0000462">
    <property type="term" value="P:maturation of SSU-rRNA from tricistronic rRNA transcript (SSU-rRNA, 5.8S rRNA, LSU-rRNA)"/>
    <property type="evidence" value="ECO:0007669"/>
    <property type="project" value="TreeGrafter"/>
</dbReference>
<organism evidence="10 11">
    <name type="scientific">Rotaria socialis</name>
    <dbReference type="NCBI Taxonomy" id="392032"/>
    <lineage>
        <taxon>Eukaryota</taxon>
        <taxon>Metazoa</taxon>
        <taxon>Spiralia</taxon>
        <taxon>Gnathifera</taxon>
        <taxon>Rotifera</taxon>
        <taxon>Eurotatoria</taxon>
        <taxon>Bdelloidea</taxon>
        <taxon>Philodinida</taxon>
        <taxon>Philodinidae</taxon>
        <taxon>Rotaria</taxon>
    </lineage>
</organism>
<feature type="compositionally biased region" description="Basic and acidic residues" evidence="7">
    <location>
        <begin position="31"/>
        <end position="45"/>
    </location>
</feature>
<comment type="similarity">
    <text evidence="5">Belongs to the TRAFAC class translation factor GTPase superfamily. Bms1-like GTPase family. TSR1 subfamily.</text>
</comment>
<evidence type="ECO:0000256" key="4">
    <source>
        <dbReference type="ARBA" id="ARBA00037087"/>
    </source>
</evidence>
<dbReference type="Pfam" id="PF22298">
    <property type="entry name" value="Tsr1_G-like"/>
    <property type="match status" value="1"/>
</dbReference>
<dbReference type="InterPro" id="IPR039761">
    <property type="entry name" value="Bms1/Tsr1"/>
</dbReference>
<dbReference type="SMART" id="SM00785">
    <property type="entry name" value="AARP2CN"/>
    <property type="match status" value="1"/>
</dbReference>
<dbReference type="SMART" id="SM01362">
    <property type="entry name" value="DUF663"/>
    <property type="match status" value="1"/>
</dbReference>
<dbReference type="PANTHER" id="PTHR12858">
    <property type="entry name" value="RIBOSOME BIOGENESIS PROTEIN"/>
    <property type="match status" value="1"/>
</dbReference>
<dbReference type="Proteomes" id="UP000663833">
    <property type="component" value="Unassembled WGS sequence"/>
</dbReference>
<name>A0A820R3B6_9BILA</name>
<dbReference type="EMBL" id="CAJNYD010003828">
    <property type="protein sequence ID" value="CAF3545343.1"/>
    <property type="molecule type" value="Genomic_DNA"/>
</dbReference>
<feature type="region of interest" description="Disordered" evidence="7">
    <location>
        <begin position="1"/>
        <end position="45"/>
    </location>
</feature>
<feature type="compositionally biased region" description="Polar residues" evidence="7">
    <location>
        <begin position="1"/>
        <end position="10"/>
    </location>
</feature>
<evidence type="ECO:0000256" key="5">
    <source>
        <dbReference type="ARBA" id="ARBA00038288"/>
    </source>
</evidence>
<feature type="domain" description="Bms1-type G" evidence="8">
    <location>
        <begin position="90"/>
        <end position="258"/>
    </location>
</feature>
<dbReference type="GO" id="GO:0005730">
    <property type="term" value="C:nucleolus"/>
    <property type="evidence" value="ECO:0007669"/>
    <property type="project" value="UniProtKB-SubCell"/>
</dbReference>
<protein>
    <recommendedName>
        <fullName evidence="6">Pre-rRNA-processing protein TSR1 homolog</fullName>
    </recommendedName>
</protein>
<keyword evidence="2" id="KW-0690">Ribosome biogenesis</keyword>
<evidence type="ECO:0000313" key="11">
    <source>
        <dbReference type="Proteomes" id="UP000663851"/>
    </source>
</evidence>
<reference evidence="10" key="1">
    <citation type="submission" date="2021-02" db="EMBL/GenBank/DDBJ databases">
        <authorList>
            <person name="Nowell W R."/>
        </authorList>
    </citation>
    <scope>NUCLEOTIDE SEQUENCE</scope>
</reference>
<dbReference type="GO" id="GO:0034511">
    <property type="term" value="F:U3 snoRNA binding"/>
    <property type="evidence" value="ECO:0007669"/>
    <property type="project" value="TreeGrafter"/>
</dbReference>
<dbReference type="InterPro" id="IPR007034">
    <property type="entry name" value="BMS1_TSR1_C"/>
</dbReference>
<comment type="caution">
    <text evidence="10">The sequence shown here is derived from an EMBL/GenBank/DDBJ whole genome shotgun (WGS) entry which is preliminary data.</text>
</comment>
<dbReference type="Pfam" id="PF08142">
    <property type="entry name" value="AARP2CN"/>
    <property type="match status" value="1"/>
</dbReference>
<feature type="compositionally biased region" description="Basic and acidic residues" evidence="7">
    <location>
        <begin position="402"/>
        <end position="417"/>
    </location>
</feature>
<accession>A0A820R3B6</accession>
<dbReference type="Pfam" id="PF04950">
    <property type="entry name" value="RIBIOP_C"/>
    <property type="match status" value="1"/>
</dbReference>
<dbReference type="InterPro" id="IPR012948">
    <property type="entry name" value="AARP2CN"/>
</dbReference>
<dbReference type="GO" id="GO:0000479">
    <property type="term" value="P:endonucleolytic cleavage of tricistronic rRNA transcript (SSU-rRNA, 5.8S rRNA, LSU-rRNA)"/>
    <property type="evidence" value="ECO:0007669"/>
    <property type="project" value="TreeGrafter"/>
</dbReference>
<evidence type="ECO:0000313" key="10">
    <source>
        <dbReference type="EMBL" id="CAF4431224.1"/>
    </source>
</evidence>
<feature type="compositionally biased region" description="Acidic residues" evidence="7">
    <location>
        <begin position="435"/>
        <end position="451"/>
    </location>
</feature>
<dbReference type="EMBL" id="CAJOBO010002097">
    <property type="protein sequence ID" value="CAF4431224.1"/>
    <property type="molecule type" value="Genomic_DNA"/>
</dbReference>
<dbReference type="PROSITE" id="PS51714">
    <property type="entry name" value="G_BMS1"/>
    <property type="match status" value="1"/>
</dbReference>
<gene>
    <name evidence="10" type="ORF">HFQ381_LOCUS22356</name>
    <name evidence="9" type="ORF">LUA448_LOCUS27677</name>
</gene>
<keyword evidence="3" id="KW-0539">Nucleus</keyword>
<sequence length="800" mass="92851">MTPSSDNNNVHRPGALKQQNKKFKTGRHRSQHEIKRSTKGRVAENKHARSLKRLNITSKQDRVNAAIQLRKQKLQANKQARQTIGAIDGVPQIITVIPLSSDVNVFSIVELITSSINDQKSSDQATDCGARIYTCPKLRSKFCFLTPTVTNLENILDCAKMSDTIIYIISSSTGLSIEGDYLIDLINIHCLPQSIIYSVISSSNDDNMSTISSTSKVSSFKNLEKFLEKKFSDVKLTPLDNQQDAQRLLNKLTQQKLIKISKKFQRPYLFAQTFSYENPKSSKSTLKLSGYLRGTHLSPNDLVYIPNLGTFQLEKIEEHRFQRDSDGILKPIVEKNYLPDKDLQRSLSFEAEQDPMNYDEDQTWPTKEEIDKAKHQLKKRVPKGTSQYQAAWILSDDEDDNSEKQQNDLNDNEHDMMDDYADDLHSIQLDQADKQDEDEEEEEEEEMEEVEMNPNNYDEKYDLEEDKEDKQTLKQIKDAKLDEQFPDEIDTPMDVPARVRFQKYRGLKSFRTTKWDVKENLPSDYGRIYQFPNFRAMIKQIQNEQDNNQITQDHAPVHSYVTLYVKDVPVTRFEPGYHLFSTGLLPYEQCLSVLNIVLNRTNDSEIILKSKERLIFHVGFRRFASSPIYSQHTNGDKHKFERYFRAHQTLVATCFGPITYPPASVLAFKEYPDGRQELVATGSVLSVNPDRVTLKRIVISGHPFKIHKRSAVIRYMFFNPDDINWFKPIELRTRWGRRGHIKESLGTHGHMKCQFDGILKSQDTIFMNLYKRIYPKWTYEPLSIQQQQKEKETNEEHIMQ</sequence>
<feature type="region of interest" description="Disordered" evidence="7">
    <location>
        <begin position="432"/>
        <end position="458"/>
    </location>
</feature>
<comment type="subcellular location">
    <subcellularLocation>
        <location evidence="1">Nucleus</location>
        <location evidence="1">Nucleolus</location>
    </subcellularLocation>
</comment>
<dbReference type="PANTHER" id="PTHR12858:SF1">
    <property type="entry name" value="PRE-RRNA-PROCESSING PROTEIN TSR1 HOMOLOG"/>
    <property type="match status" value="1"/>
</dbReference>
<feature type="region of interest" description="Disordered" evidence="7">
    <location>
        <begin position="393"/>
        <end position="417"/>
    </location>
</feature>
<dbReference type="Proteomes" id="UP000663851">
    <property type="component" value="Unassembled WGS sequence"/>
</dbReference>
<dbReference type="AlphaFoldDB" id="A0A820R3B6"/>
<evidence type="ECO:0000256" key="6">
    <source>
        <dbReference type="ARBA" id="ARBA00040070"/>
    </source>
</evidence>
<dbReference type="GO" id="GO:0030688">
    <property type="term" value="C:preribosome, small subunit precursor"/>
    <property type="evidence" value="ECO:0007669"/>
    <property type="project" value="TreeGrafter"/>
</dbReference>
<evidence type="ECO:0000256" key="7">
    <source>
        <dbReference type="SAM" id="MobiDB-lite"/>
    </source>
</evidence>
<dbReference type="GO" id="GO:0003924">
    <property type="term" value="F:GTPase activity"/>
    <property type="evidence" value="ECO:0007669"/>
    <property type="project" value="TreeGrafter"/>
</dbReference>
<evidence type="ECO:0000256" key="1">
    <source>
        <dbReference type="ARBA" id="ARBA00004604"/>
    </source>
</evidence>
<dbReference type="GO" id="GO:0005525">
    <property type="term" value="F:GTP binding"/>
    <property type="evidence" value="ECO:0007669"/>
    <property type="project" value="TreeGrafter"/>
</dbReference>
<feature type="compositionally biased region" description="Basic residues" evidence="7">
    <location>
        <begin position="19"/>
        <end position="30"/>
    </location>
</feature>